<evidence type="ECO:0000313" key="4">
    <source>
        <dbReference type="EMBL" id="MCE8021031.1"/>
    </source>
</evidence>
<name>A0ABS9AH44_9GAMM</name>
<dbReference type="SUPFAM" id="SSF50346">
    <property type="entry name" value="PRC-barrel domain"/>
    <property type="match status" value="1"/>
</dbReference>
<feature type="region of interest" description="Disordered" evidence="1">
    <location>
        <begin position="31"/>
        <end position="189"/>
    </location>
</feature>
<keyword evidence="5" id="KW-1185">Reference proteome</keyword>
<proteinExistence type="predicted"/>
<dbReference type="InterPro" id="IPR011033">
    <property type="entry name" value="PRC_barrel-like_sf"/>
</dbReference>
<dbReference type="Gene3D" id="2.30.30.240">
    <property type="entry name" value="PRC-barrel domain"/>
    <property type="match status" value="1"/>
</dbReference>
<evidence type="ECO:0000313" key="5">
    <source>
        <dbReference type="Proteomes" id="UP001320122"/>
    </source>
</evidence>
<gene>
    <name evidence="4" type="ORF">HOP51_13055</name>
</gene>
<dbReference type="Proteomes" id="UP001320122">
    <property type="component" value="Unassembled WGS sequence"/>
</dbReference>
<organism evidence="4 5">
    <name type="scientific">Billgrantia zhangzhouensis</name>
    <dbReference type="NCBI Taxonomy" id="2733481"/>
    <lineage>
        <taxon>Bacteria</taxon>
        <taxon>Pseudomonadati</taxon>
        <taxon>Pseudomonadota</taxon>
        <taxon>Gammaproteobacteria</taxon>
        <taxon>Oceanospirillales</taxon>
        <taxon>Halomonadaceae</taxon>
        <taxon>Billgrantia</taxon>
    </lineage>
</organism>
<accession>A0ABS9AH44</accession>
<feature type="compositionally biased region" description="Acidic residues" evidence="1">
    <location>
        <begin position="117"/>
        <end position="135"/>
    </location>
</feature>
<feature type="domain" description="PRC-barrel" evidence="3">
    <location>
        <begin position="197"/>
        <end position="262"/>
    </location>
</feature>
<reference evidence="4 5" key="1">
    <citation type="journal article" date="2021" name="Front. Microbiol.">
        <title>Aerobic Denitrification and Heterotrophic Sulfur Oxidation in the Genus Halomonas Revealed by Six Novel Species Characterizations and Genome-Based Analysis.</title>
        <authorList>
            <person name="Wang L."/>
            <person name="Shao Z."/>
        </authorList>
    </citation>
    <scope>NUCLEOTIDE SEQUENCE [LARGE SCALE GENOMIC DNA]</scope>
    <source>
        <strain evidence="4 5">MCCC 1A11036</strain>
    </source>
</reference>
<protein>
    <recommendedName>
        <fullName evidence="3">PRC-barrel domain-containing protein</fullName>
    </recommendedName>
</protein>
<dbReference type="RefSeq" id="WP_234274345.1">
    <property type="nucleotide sequence ID" value="NZ_JABFTT010000009.1"/>
</dbReference>
<dbReference type="InterPro" id="IPR027275">
    <property type="entry name" value="PRC-brl_dom"/>
</dbReference>
<evidence type="ECO:0000259" key="3">
    <source>
        <dbReference type="Pfam" id="PF05239"/>
    </source>
</evidence>
<feature type="chain" id="PRO_5046269609" description="PRC-barrel domain-containing protein" evidence="2">
    <location>
        <begin position="24"/>
        <end position="297"/>
    </location>
</feature>
<feature type="compositionally biased region" description="Low complexity" evidence="1">
    <location>
        <begin position="145"/>
        <end position="172"/>
    </location>
</feature>
<evidence type="ECO:0000256" key="2">
    <source>
        <dbReference type="SAM" id="SignalP"/>
    </source>
</evidence>
<dbReference type="Pfam" id="PF05239">
    <property type="entry name" value="PRC"/>
    <property type="match status" value="1"/>
</dbReference>
<comment type="caution">
    <text evidence="4">The sequence shown here is derived from an EMBL/GenBank/DDBJ whole genome shotgun (WGS) entry which is preliminary data.</text>
</comment>
<sequence length="297" mass="31118">MQRALLAIVIGAISAGLAGGTLAQDTEAQLNEDAAVSEEQAVETQESQAETERPEEAQDTAAEEQDAQTDESASEEALPETGDNAEDYQEVGEAEGATDDQAEDSAQESAADQEANGGEEEAGDPASVEEQETTGDTEMQTDPGEQATSAEPSAEQAEQAPQGEQEQQGGQADTESGFEEMGPTGVSLDPSIASLQVSEVEGMTIVNAEGETLGQVENVLRHDDAGDLHAIVSVGGFWIFGGSDVALPLADMRLEGEQLVLQDIIGQDELDELATDYDEDRYSEVDGGMTLSEAMGR</sequence>
<feature type="compositionally biased region" description="Acidic residues" evidence="1">
    <location>
        <begin position="57"/>
        <end position="106"/>
    </location>
</feature>
<dbReference type="EMBL" id="JABFTT010000009">
    <property type="protein sequence ID" value="MCE8021031.1"/>
    <property type="molecule type" value="Genomic_DNA"/>
</dbReference>
<keyword evidence="2" id="KW-0732">Signal</keyword>
<evidence type="ECO:0000256" key="1">
    <source>
        <dbReference type="SAM" id="MobiDB-lite"/>
    </source>
</evidence>
<feature type="signal peptide" evidence="2">
    <location>
        <begin position="1"/>
        <end position="23"/>
    </location>
</feature>